<evidence type="ECO:0000313" key="2">
    <source>
        <dbReference type="Proteomes" id="UP000219020"/>
    </source>
</evidence>
<reference evidence="2" key="1">
    <citation type="submission" date="2017-04" db="EMBL/GenBank/DDBJ databases">
        <title>Genome evolution of the luminous symbionts of deep sea anglerfish.</title>
        <authorList>
            <person name="Hendry T.A."/>
        </authorList>
    </citation>
    <scope>NUCLEOTIDE SEQUENCE [LARGE SCALE GENOMIC DNA]</scope>
</reference>
<evidence type="ECO:0008006" key="3">
    <source>
        <dbReference type="Google" id="ProtNLM"/>
    </source>
</evidence>
<gene>
    <name evidence="1" type="ORF">BTN49_1458</name>
</gene>
<dbReference type="AlphaFoldDB" id="A0A2A5T431"/>
<keyword evidence="2" id="KW-1185">Reference proteome</keyword>
<proteinExistence type="predicted"/>
<dbReference type="EMBL" id="NBYY01000013">
    <property type="protein sequence ID" value="PCS22901.1"/>
    <property type="molecule type" value="Genomic_DNA"/>
</dbReference>
<evidence type="ECO:0000313" key="1">
    <source>
        <dbReference type="EMBL" id="PCS22901.1"/>
    </source>
</evidence>
<protein>
    <recommendedName>
        <fullName evidence="3">Mobile element protein</fullName>
    </recommendedName>
</protein>
<accession>A0A2A5T431</accession>
<sequence length="45" mass="5064">MANELLVDFYGNKGYVSDPLGRELADKRVKLITGMKKHELQSGKL</sequence>
<comment type="caution">
    <text evidence="1">The sequence shown here is derived from an EMBL/GenBank/DDBJ whole genome shotgun (WGS) entry which is preliminary data.</text>
</comment>
<dbReference type="RefSeq" id="WP_097356379.1">
    <property type="nucleotide sequence ID" value="NZ_CAWNJE010000031.1"/>
</dbReference>
<organism evidence="1 2">
    <name type="scientific">Candidatus Enterovibrio escicola</name>
    <dbReference type="NCBI Taxonomy" id="1927127"/>
    <lineage>
        <taxon>Bacteria</taxon>
        <taxon>Pseudomonadati</taxon>
        <taxon>Pseudomonadota</taxon>
        <taxon>Gammaproteobacteria</taxon>
        <taxon>Vibrionales</taxon>
        <taxon>Vibrionaceae</taxon>
        <taxon>Enterovibrio</taxon>
    </lineage>
</organism>
<dbReference type="Proteomes" id="UP000219020">
    <property type="component" value="Unassembled WGS sequence"/>
</dbReference>
<name>A0A2A5T431_9GAMM</name>